<evidence type="ECO:0008006" key="5">
    <source>
        <dbReference type="Google" id="ProtNLM"/>
    </source>
</evidence>
<dbReference type="CDD" id="cd01026">
    <property type="entry name" value="TOPRIM_OLD"/>
    <property type="match status" value="1"/>
</dbReference>
<reference evidence="3" key="1">
    <citation type="submission" date="2016-01" db="EMBL/GenBank/DDBJ databases">
        <authorList>
            <person name="Regsiter A."/>
            <person name="william w."/>
        </authorList>
    </citation>
    <scope>NUCLEOTIDE SEQUENCE</scope>
    <source>
        <strain evidence="3">NCPPB 1641</strain>
    </source>
</reference>
<dbReference type="EMBL" id="FCNP01000001">
    <property type="protein sequence ID" value="CVI54295.1"/>
    <property type="molecule type" value="Genomic_DNA"/>
</dbReference>
<keyword evidence="4" id="KW-1185">Reference proteome</keyword>
<dbReference type="PANTHER" id="PTHR43581:SF4">
    <property type="entry name" value="ATP_GTP PHOSPHATASE"/>
    <property type="match status" value="1"/>
</dbReference>
<comment type="caution">
    <text evidence="3">The sequence shown here is derived from an EMBL/GenBank/DDBJ whole genome shotgun (WGS) entry which is preliminary data.</text>
</comment>
<dbReference type="InterPro" id="IPR051396">
    <property type="entry name" value="Bact_Antivir_Def_Nuclease"/>
</dbReference>
<dbReference type="GO" id="GO:0005524">
    <property type="term" value="F:ATP binding"/>
    <property type="evidence" value="ECO:0007669"/>
    <property type="project" value="InterPro"/>
</dbReference>
<evidence type="ECO:0000259" key="1">
    <source>
        <dbReference type="Pfam" id="PF13304"/>
    </source>
</evidence>
<dbReference type="RefSeq" id="WP_080850780.1">
    <property type="nucleotide sequence ID" value="NZ_LT009775.1"/>
</dbReference>
<protein>
    <recommendedName>
        <fullName evidence="5">ATP-dependent endonuclease of the OLD family</fullName>
    </recommendedName>
</protein>
<dbReference type="SUPFAM" id="SSF52540">
    <property type="entry name" value="P-loop containing nucleoside triphosphate hydrolases"/>
    <property type="match status" value="1"/>
</dbReference>
<evidence type="ECO:0000259" key="2">
    <source>
        <dbReference type="Pfam" id="PF20469"/>
    </source>
</evidence>
<dbReference type="Pfam" id="PF20469">
    <property type="entry name" value="OLD-like_TOPRIM"/>
    <property type="match status" value="1"/>
</dbReference>
<name>A0A1S7TI79_9HYPH</name>
<accession>A0A1S7TI79</accession>
<dbReference type="Pfam" id="PF13304">
    <property type="entry name" value="AAA_21"/>
    <property type="match status" value="1"/>
</dbReference>
<dbReference type="Proteomes" id="UP000192140">
    <property type="component" value="Unassembled WGS sequence"/>
</dbReference>
<evidence type="ECO:0000313" key="3">
    <source>
        <dbReference type="EMBL" id="CVI54295.1"/>
    </source>
</evidence>
<organism evidence="3 4">
    <name type="scientific">Agrobacterium deltaense NCPPB 1641</name>
    <dbReference type="NCBI Taxonomy" id="1183425"/>
    <lineage>
        <taxon>Bacteria</taxon>
        <taxon>Pseudomonadati</taxon>
        <taxon>Pseudomonadota</taxon>
        <taxon>Alphaproteobacteria</taxon>
        <taxon>Hyphomicrobiales</taxon>
        <taxon>Rhizobiaceae</taxon>
        <taxon>Rhizobium/Agrobacterium group</taxon>
        <taxon>Agrobacterium</taxon>
    </lineage>
</organism>
<dbReference type="InterPro" id="IPR027417">
    <property type="entry name" value="P-loop_NTPase"/>
</dbReference>
<sequence length="597" mass="66893">MYLSRITVDNFRNFRCLDVSLAGNVVIVGENRVGKSNLLYGLRLIFDPSLPDSARELSLGDFWDGLEELDEESRILVSVEIREFDDDPDVLAVLTDYRVPGSPDTVALTYEYRARPGLGRTPTSERDFQFSCYGGRDPTRKFGYDVRSRISMDVLPALRDAEGDLAVWRRSPLRPLIETAFGAIDRDELQEVAHQIAAATSSLMKFEPVSKLEEAIATSFRTMSGERQDVEPTLGFSATDASKLHRQIRLLIDSGQRAVSDASLGSANLIFLTLKTMELRNLIVGDKRDHSLLVIEEPEAHLHPHLQRLVYRSLFEDASRPDEDGENPPLSIIMTTHSPHIASIAPVTSIVLLREDGDETVGCSTASLDLSTDEADDLQRYLDFTRAEILFARGVILVEGDAERFLVPRFAEELAADLDGLGITICSVAGTNFTPYAKFLEALKIPFSIITDFDPDGDRGQKRTVALSRLLDGMRTKKYDKEYFDELMETDDWPRFDESIEEFGVFTNGDTLEMDLFKGAFMASIIEGLREGNFGKERTARIDAWEKDPTTVNRKQLLAMMEEIGKGRFAQRMAARIGGLEVPGYISRAINYVVDRV</sequence>
<dbReference type="Gene3D" id="3.40.50.300">
    <property type="entry name" value="P-loop containing nucleotide triphosphate hydrolases"/>
    <property type="match status" value="2"/>
</dbReference>
<dbReference type="AlphaFoldDB" id="A0A1S7TI79"/>
<proteinExistence type="predicted"/>
<dbReference type="PANTHER" id="PTHR43581">
    <property type="entry name" value="ATP/GTP PHOSPHATASE"/>
    <property type="match status" value="1"/>
</dbReference>
<feature type="domain" description="OLD protein-like TOPRIM" evidence="2">
    <location>
        <begin position="390"/>
        <end position="454"/>
    </location>
</feature>
<gene>
    <name evidence="3" type="ORF">AGR7A_Cc10003</name>
</gene>
<dbReference type="GO" id="GO:0016887">
    <property type="term" value="F:ATP hydrolysis activity"/>
    <property type="evidence" value="ECO:0007669"/>
    <property type="project" value="InterPro"/>
</dbReference>
<dbReference type="InterPro" id="IPR003959">
    <property type="entry name" value="ATPase_AAA_core"/>
</dbReference>
<evidence type="ECO:0000313" key="4">
    <source>
        <dbReference type="Proteomes" id="UP000192140"/>
    </source>
</evidence>
<feature type="domain" description="ATPase AAA-type core" evidence="1">
    <location>
        <begin position="26"/>
        <end position="341"/>
    </location>
</feature>
<dbReference type="InterPro" id="IPR034139">
    <property type="entry name" value="TOPRIM_OLD"/>
</dbReference>